<accession>A0A383VC82</accession>
<dbReference type="InterPro" id="IPR000757">
    <property type="entry name" value="Beta-glucanase-like"/>
</dbReference>
<dbReference type="SUPFAM" id="SSF49899">
    <property type="entry name" value="Concanavalin A-like lectins/glucanases"/>
    <property type="match status" value="1"/>
</dbReference>
<dbReference type="InterPro" id="IPR013320">
    <property type="entry name" value="ConA-like_dom_sf"/>
</dbReference>
<evidence type="ECO:0000313" key="4">
    <source>
        <dbReference type="Proteomes" id="UP000256970"/>
    </source>
</evidence>
<dbReference type="PROSITE" id="PS51762">
    <property type="entry name" value="GH16_2"/>
    <property type="match status" value="1"/>
</dbReference>
<evidence type="ECO:0000259" key="2">
    <source>
        <dbReference type="PROSITE" id="PS51762"/>
    </source>
</evidence>
<dbReference type="GO" id="GO:0005975">
    <property type="term" value="P:carbohydrate metabolic process"/>
    <property type="evidence" value="ECO:0007669"/>
    <property type="project" value="InterPro"/>
</dbReference>
<dbReference type="AlphaFoldDB" id="A0A383VC82"/>
<organism evidence="3 4">
    <name type="scientific">Tetradesmus obliquus</name>
    <name type="common">Green alga</name>
    <name type="synonym">Acutodesmus obliquus</name>
    <dbReference type="NCBI Taxonomy" id="3088"/>
    <lineage>
        <taxon>Eukaryota</taxon>
        <taxon>Viridiplantae</taxon>
        <taxon>Chlorophyta</taxon>
        <taxon>core chlorophytes</taxon>
        <taxon>Chlorophyceae</taxon>
        <taxon>CS clade</taxon>
        <taxon>Sphaeropleales</taxon>
        <taxon>Scenedesmaceae</taxon>
        <taxon>Tetradesmus</taxon>
    </lineage>
</organism>
<dbReference type="Proteomes" id="UP000256970">
    <property type="component" value="Unassembled WGS sequence"/>
</dbReference>
<name>A0A383VC82_TETOB</name>
<keyword evidence="1" id="KW-0732">Signal</keyword>
<reference evidence="3 4" key="1">
    <citation type="submission" date="2016-10" db="EMBL/GenBank/DDBJ databases">
        <authorList>
            <person name="Cai Z."/>
        </authorList>
    </citation>
    <scope>NUCLEOTIDE SEQUENCE [LARGE SCALE GENOMIC DNA]</scope>
</reference>
<sequence length="293" mass="32834">MRCILLLCLLGLVAARANKAPPSCHRDSNPFTTVTPVWSGRPLDPRGKLRDWAYDGITPRFTQAIRTHGNDMSVPIHGRGSENPLKMDPFGAGMRISTRYAYLGGKVCAWLTIPEPTSGTIFGMYLIDVHPKGSERTYTTWREADLEWLGVKPDMVQTSVFEMGRESPNAQEHNTVGLLNGATQKDPIRYCIEWDLGVPAAQKFVRFTAKSVSHPDWVVLREWKPSSPEVAAYWDEPLRAIITFWSNNHITGWSGPYNIPAGKVLWAHLKDVTFRPKGPAFCPKPDHDLQPAT</sequence>
<dbReference type="GO" id="GO:0004553">
    <property type="term" value="F:hydrolase activity, hydrolyzing O-glycosyl compounds"/>
    <property type="evidence" value="ECO:0007669"/>
    <property type="project" value="InterPro"/>
</dbReference>
<protein>
    <recommendedName>
        <fullName evidence="2">GH16 domain-containing protein</fullName>
    </recommendedName>
</protein>
<dbReference type="Gene3D" id="2.60.120.200">
    <property type="match status" value="1"/>
</dbReference>
<proteinExistence type="predicted"/>
<evidence type="ECO:0000256" key="1">
    <source>
        <dbReference type="SAM" id="SignalP"/>
    </source>
</evidence>
<feature type="chain" id="PRO_5016773128" description="GH16 domain-containing protein" evidence="1">
    <location>
        <begin position="16"/>
        <end position="293"/>
    </location>
</feature>
<keyword evidence="4" id="KW-1185">Reference proteome</keyword>
<feature type="domain" description="GH16" evidence="2">
    <location>
        <begin position="36"/>
        <end position="275"/>
    </location>
</feature>
<dbReference type="EMBL" id="FNXT01000223">
    <property type="protein sequence ID" value="SZX62379.1"/>
    <property type="molecule type" value="Genomic_DNA"/>
</dbReference>
<evidence type="ECO:0000313" key="3">
    <source>
        <dbReference type="EMBL" id="SZX62379.1"/>
    </source>
</evidence>
<feature type="signal peptide" evidence="1">
    <location>
        <begin position="1"/>
        <end position="15"/>
    </location>
</feature>
<gene>
    <name evidence="3" type="ORF">BQ4739_LOCUS2973</name>
</gene>
<dbReference type="Pfam" id="PF00722">
    <property type="entry name" value="Glyco_hydro_16"/>
    <property type="match status" value="1"/>
</dbReference>